<dbReference type="PANTHER" id="PTHR33393:SF11">
    <property type="entry name" value="POLYGLUTAMINE SYNTHESIS ACCESSORY PROTEIN RV0574C-RELATED"/>
    <property type="match status" value="1"/>
</dbReference>
<sequence length="176" mass="19765">MFDQGIDGYKITKNTLDSLGIQYIGAGENIYQARKPIILKIDKHNVALLAYNCYSTNSAMNADYSSFGTAPLLYDFIKEDIDLLKKNEGIDKVIILPHWGIENQFFPTAEQVCFARRLIDAGADAIIGTHTHTIQSHEIYNKNISTIRLVILSLITSLSPQSNNITNLNLIKKDYL</sequence>
<dbReference type="InterPro" id="IPR029052">
    <property type="entry name" value="Metallo-depent_PP-like"/>
</dbReference>
<dbReference type="PANTHER" id="PTHR33393">
    <property type="entry name" value="POLYGLUTAMINE SYNTHESIS ACCESSORY PROTEIN RV0574C-RELATED"/>
    <property type="match status" value="1"/>
</dbReference>
<name>A0ABD5LYW4_PROMI</name>
<dbReference type="Gene3D" id="3.60.21.10">
    <property type="match status" value="1"/>
</dbReference>
<dbReference type="EMBL" id="JADQCH020000001">
    <property type="protein sequence ID" value="MEY2344604.1"/>
    <property type="molecule type" value="Genomic_DNA"/>
</dbReference>
<gene>
    <name evidence="3" type="ORF">I3679_013260</name>
</gene>
<feature type="domain" description="Capsule synthesis protein CapA" evidence="2">
    <location>
        <begin position="1"/>
        <end position="161"/>
    </location>
</feature>
<dbReference type="SUPFAM" id="SSF56300">
    <property type="entry name" value="Metallo-dependent phosphatases"/>
    <property type="match status" value="1"/>
</dbReference>
<accession>A0ABD5LYW4</accession>
<dbReference type="AlphaFoldDB" id="A0ABD5LYW4"/>
<evidence type="ECO:0000313" key="3">
    <source>
        <dbReference type="EMBL" id="MEY2344604.1"/>
    </source>
</evidence>
<evidence type="ECO:0000259" key="2">
    <source>
        <dbReference type="SMART" id="SM00854"/>
    </source>
</evidence>
<dbReference type="InterPro" id="IPR052169">
    <property type="entry name" value="CW_Biosynth-Accessory"/>
</dbReference>
<proteinExistence type="inferred from homology"/>
<dbReference type="Pfam" id="PF09587">
    <property type="entry name" value="PGA_cap"/>
    <property type="match status" value="1"/>
</dbReference>
<comment type="caution">
    <text evidence="3">The sequence shown here is derived from an EMBL/GenBank/DDBJ whole genome shotgun (WGS) entry which is preliminary data.</text>
</comment>
<protein>
    <submittedName>
        <fullName evidence="3">CapA family protein</fullName>
    </submittedName>
</protein>
<evidence type="ECO:0000256" key="1">
    <source>
        <dbReference type="ARBA" id="ARBA00005662"/>
    </source>
</evidence>
<reference evidence="3" key="1">
    <citation type="submission" date="2021-05" db="EMBL/GenBank/DDBJ databases">
        <title>First report of NDM-5 and VEB-6 producing Proteus mirabilis isolated from blood of a sepsis patient in Kolkata, India.</title>
        <authorList>
            <person name="Halder G."/>
            <person name="Chaudhuri B."/>
            <person name="Dutta S."/>
        </authorList>
    </citation>
    <scope>NUCLEOTIDE SEQUENCE [LARGE SCALE GENOMIC DNA]</scope>
    <source>
        <strain evidence="3">7049</strain>
    </source>
</reference>
<comment type="similarity">
    <text evidence="1">Belongs to the CapA family.</text>
</comment>
<dbReference type="SMART" id="SM00854">
    <property type="entry name" value="PGA_cap"/>
    <property type="match status" value="1"/>
</dbReference>
<organism evidence="3">
    <name type="scientific">Proteus mirabilis</name>
    <dbReference type="NCBI Taxonomy" id="584"/>
    <lineage>
        <taxon>Bacteria</taxon>
        <taxon>Pseudomonadati</taxon>
        <taxon>Pseudomonadota</taxon>
        <taxon>Gammaproteobacteria</taxon>
        <taxon>Enterobacterales</taxon>
        <taxon>Morganellaceae</taxon>
        <taxon>Proteus</taxon>
    </lineage>
</organism>
<dbReference type="InterPro" id="IPR019079">
    <property type="entry name" value="Capsule_synth_CapA"/>
</dbReference>